<feature type="transmembrane region" description="Helical" evidence="1">
    <location>
        <begin position="292"/>
        <end position="311"/>
    </location>
</feature>
<organism evidence="2 3">
    <name type="scientific">Gigaspora margarita</name>
    <dbReference type="NCBI Taxonomy" id="4874"/>
    <lineage>
        <taxon>Eukaryota</taxon>
        <taxon>Fungi</taxon>
        <taxon>Fungi incertae sedis</taxon>
        <taxon>Mucoromycota</taxon>
        <taxon>Glomeromycotina</taxon>
        <taxon>Glomeromycetes</taxon>
        <taxon>Diversisporales</taxon>
        <taxon>Gigasporaceae</taxon>
        <taxon>Gigaspora</taxon>
    </lineage>
</organism>
<feature type="transmembrane region" description="Helical" evidence="1">
    <location>
        <begin position="132"/>
        <end position="155"/>
    </location>
</feature>
<sequence length="359" mass="40160">MNIDNNKVLDFIFQLIVVLQLISVAILYANVLPFPDPPAQEISNVTGLPIWAPASTSFEIINDVVGLTEYIAAFITGALSVYCVYIKLQRKHPDDSNRDEVSHVRGQVSHTRGQVSHVGGEEYAEEIIWTKLLFNTIVTGYIIVTFIALIAGIIFQLGKLWSAFGIYHNVLELCLAAALLQKGTFNYIIGLIIIVVYSISVVAITSQLDWYWDAVFFKFQGLILDFLLPVLFIRVAVQTHSRRRNESQPLLGGNSVDTNSLAPQYRINILVAAAIIHLVGNIANVVGSNKGIPALIFNLSYFIAFPLYAIYVHQSEKSRTKYIVPETSLYKFILLAVWAITASAIASLLSFYRHMYGWW</sequence>
<keyword evidence="3" id="KW-1185">Reference proteome</keyword>
<keyword evidence="1" id="KW-1133">Transmembrane helix</keyword>
<comment type="caution">
    <text evidence="2">The sequence shown here is derived from an EMBL/GenBank/DDBJ whole genome shotgun (WGS) entry which is preliminary data.</text>
</comment>
<evidence type="ECO:0000313" key="3">
    <source>
        <dbReference type="Proteomes" id="UP000789901"/>
    </source>
</evidence>
<reference evidence="2 3" key="1">
    <citation type="submission" date="2021-06" db="EMBL/GenBank/DDBJ databases">
        <authorList>
            <person name="Kallberg Y."/>
            <person name="Tangrot J."/>
            <person name="Rosling A."/>
        </authorList>
    </citation>
    <scope>NUCLEOTIDE SEQUENCE [LARGE SCALE GENOMIC DNA]</scope>
    <source>
        <strain evidence="2 3">120-4 pot B 10/14</strain>
    </source>
</reference>
<feature type="transmembrane region" description="Helical" evidence="1">
    <location>
        <begin position="12"/>
        <end position="31"/>
    </location>
</feature>
<feature type="transmembrane region" description="Helical" evidence="1">
    <location>
        <begin position="161"/>
        <end position="180"/>
    </location>
</feature>
<evidence type="ECO:0000256" key="1">
    <source>
        <dbReference type="SAM" id="Phobius"/>
    </source>
</evidence>
<proteinExistence type="predicted"/>
<protein>
    <submittedName>
        <fullName evidence="2">36911_t:CDS:1</fullName>
    </submittedName>
</protein>
<keyword evidence="1" id="KW-0812">Transmembrane</keyword>
<keyword evidence="1" id="KW-0472">Membrane</keyword>
<feature type="transmembrane region" description="Helical" evidence="1">
    <location>
        <begin position="187"/>
        <end position="208"/>
    </location>
</feature>
<feature type="transmembrane region" description="Helical" evidence="1">
    <location>
        <begin position="267"/>
        <end position="286"/>
    </location>
</feature>
<dbReference type="EMBL" id="CAJVQB010000293">
    <property type="protein sequence ID" value="CAG8480299.1"/>
    <property type="molecule type" value="Genomic_DNA"/>
</dbReference>
<name>A0ABM8VYP3_GIGMA</name>
<feature type="transmembrane region" description="Helical" evidence="1">
    <location>
        <begin position="332"/>
        <end position="352"/>
    </location>
</feature>
<accession>A0ABM8VYP3</accession>
<feature type="transmembrane region" description="Helical" evidence="1">
    <location>
        <begin position="214"/>
        <end position="237"/>
    </location>
</feature>
<gene>
    <name evidence="2" type="ORF">GMARGA_LOCUS1207</name>
</gene>
<evidence type="ECO:0000313" key="2">
    <source>
        <dbReference type="EMBL" id="CAG8480299.1"/>
    </source>
</evidence>
<feature type="transmembrane region" description="Helical" evidence="1">
    <location>
        <begin position="70"/>
        <end position="88"/>
    </location>
</feature>
<dbReference type="Proteomes" id="UP000789901">
    <property type="component" value="Unassembled WGS sequence"/>
</dbReference>